<dbReference type="AlphaFoldDB" id="A0A0D3JXY2"/>
<feature type="active site" description="Glycyl thioester intermediate" evidence="6">
    <location>
        <position position="158"/>
    </location>
</feature>
<dbReference type="eggNOG" id="KOG0939">
    <property type="taxonomic scope" value="Eukaryota"/>
</dbReference>
<dbReference type="STRING" id="2903.R1D038"/>
<dbReference type="InterPro" id="IPR035983">
    <property type="entry name" value="Hect_E3_ubiquitin_ligase"/>
</dbReference>
<keyword evidence="4" id="KW-0808">Transferase</keyword>
<dbReference type="InterPro" id="IPR000569">
    <property type="entry name" value="HECT_dom"/>
</dbReference>
<dbReference type="Gene3D" id="3.30.2160.10">
    <property type="entry name" value="Hect, E3 ligase catalytic domain"/>
    <property type="match status" value="1"/>
</dbReference>
<dbReference type="KEGG" id="ehx:EMIHUDRAFT_46175"/>
<keyword evidence="5 6" id="KW-0833">Ubl conjugation pathway</keyword>
<organism evidence="8 9">
    <name type="scientific">Emiliania huxleyi (strain CCMP1516)</name>
    <dbReference type="NCBI Taxonomy" id="280463"/>
    <lineage>
        <taxon>Eukaryota</taxon>
        <taxon>Haptista</taxon>
        <taxon>Haptophyta</taxon>
        <taxon>Prymnesiophyceae</taxon>
        <taxon>Isochrysidales</taxon>
        <taxon>Noelaerhabdaceae</taxon>
        <taxon>Emiliania</taxon>
    </lineage>
</organism>
<keyword evidence="9" id="KW-1185">Reference proteome</keyword>
<comment type="pathway">
    <text evidence="2">Protein modification; protein ubiquitination.</text>
</comment>
<evidence type="ECO:0000313" key="9">
    <source>
        <dbReference type="Proteomes" id="UP000013827"/>
    </source>
</evidence>
<evidence type="ECO:0000256" key="3">
    <source>
        <dbReference type="ARBA" id="ARBA00012485"/>
    </source>
</evidence>
<dbReference type="PANTHER" id="PTHR11254:SF67">
    <property type="entry name" value="E3 UBIQUITIN-PROTEIN LIGASE HUWE1"/>
    <property type="match status" value="1"/>
</dbReference>
<evidence type="ECO:0000256" key="6">
    <source>
        <dbReference type="PROSITE-ProRule" id="PRU00104"/>
    </source>
</evidence>
<dbReference type="GO" id="GO:0061630">
    <property type="term" value="F:ubiquitin protein ligase activity"/>
    <property type="evidence" value="ECO:0007669"/>
    <property type="project" value="UniProtKB-EC"/>
</dbReference>
<evidence type="ECO:0000256" key="4">
    <source>
        <dbReference type="ARBA" id="ARBA00022679"/>
    </source>
</evidence>
<dbReference type="EC" id="2.3.2.26" evidence="3"/>
<dbReference type="Gene3D" id="3.90.1750.10">
    <property type="entry name" value="Hect, E3 ligase catalytic domains"/>
    <property type="match status" value="1"/>
</dbReference>
<dbReference type="GO" id="GO:0005737">
    <property type="term" value="C:cytoplasm"/>
    <property type="evidence" value="ECO:0007669"/>
    <property type="project" value="TreeGrafter"/>
</dbReference>
<protein>
    <recommendedName>
        <fullName evidence="3">HECT-type E3 ubiquitin transferase</fullName>
        <ecNumber evidence="3">2.3.2.26</ecNumber>
    </recommendedName>
</protein>
<dbReference type="SMART" id="SM00119">
    <property type="entry name" value="HECTc"/>
    <property type="match status" value="1"/>
</dbReference>
<dbReference type="GO" id="GO:0000209">
    <property type="term" value="P:protein polyubiquitination"/>
    <property type="evidence" value="ECO:0007669"/>
    <property type="project" value="TreeGrafter"/>
</dbReference>
<dbReference type="PROSITE" id="PS50237">
    <property type="entry name" value="HECT"/>
    <property type="match status" value="1"/>
</dbReference>
<dbReference type="OMA" id="SENYLCG"/>
<dbReference type="PaxDb" id="2903-EOD28367"/>
<reference evidence="9" key="1">
    <citation type="journal article" date="2013" name="Nature">
        <title>Pan genome of the phytoplankton Emiliania underpins its global distribution.</title>
        <authorList>
            <person name="Read B.A."/>
            <person name="Kegel J."/>
            <person name="Klute M.J."/>
            <person name="Kuo A."/>
            <person name="Lefebvre S.C."/>
            <person name="Maumus F."/>
            <person name="Mayer C."/>
            <person name="Miller J."/>
            <person name="Monier A."/>
            <person name="Salamov A."/>
            <person name="Young J."/>
            <person name="Aguilar M."/>
            <person name="Claverie J.M."/>
            <person name="Frickenhaus S."/>
            <person name="Gonzalez K."/>
            <person name="Herman E.K."/>
            <person name="Lin Y.C."/>
            <person name="Napier J."/>
            <person name="Ogata H."/>
            <person name="Sarno A.F."/>
            <person name="Shmutz J."/>
            <person name="Schroeder D."/>
            <person name="de Vargas C."/>
            <person name="Verret F."/>
            <person name="von Dassow P."/>
            <person name="Valentin K."/>
            <person name="Van de Peer Y."/>
            <person name="Wheeler G."/>
            <person name="Dacks J.B."/>
            <person name="Delwiche C.F."/>
            <person name="Dyhrman S.T."/>
            <person name="Glockner G."/>
            <person name="John U."/>
            <person name="Richards T."/>
            <person name="Worden A.Z."/>
            <person name="Zhang X."/>
            <person name="Grigoriev I.V."/>
            <person name="Allen A.E."/>
            <person name="Bidle K."/>
            <person name="Borodovsky M."/>
            <person name="Bowler C."/>
            <person name="Brownlee C."/>
            <person name="Cock J.M."/>
            <person name="Elias M."/>
            <person name="Gladyshev V.N."/>
            <person name="Groth M."/>
            <person name="Guda C."/>
            <person name="Hadaegh A."/>
            <person name="Iglesias-Rodriguez M.D."/>
            <person name="Jenkins J."/>
            <person name="Jones B.M."/>
            <person name="Lawson T."/>
            <person name="Leese F."/>
            <person name="Lindquist E."/>
            <person name="Lobanov A."/>
            <person name="Lomsadze A."/>
            <person name="Malik S.B."/>
            <person name="Marsh M.E."/>
            <person name="Mackinder L."/>
            <person name="Mock T."/>
            <person name="Mueller-Roeber B."/>
            <person name="Pagarete A."/>
            <person name="Parker M."/>
            <person name="Probert I."/>
            <person name="Quesneville H."/>
            <person name="Raines C."/>
            <person name="Rensing S.A."/>
            <person name="Riano-Pachon D.M."/>
            <person name="Richier S."/>
            <person name="Rokitta S."/>
            <person name="Shiraiwa Y."/>
            <person name="Soanes D.M."/>
            <person name="van der Giezen M."/>
            <person name="Wahlund T.M."/>
            <person name="Williams B."/>
            <person name="Wilson W."/>
            <person name="Wolfe G."/>
            <person name="Wurch L.L."/>
        </authorList>
    </citation>
    <scope>NUCLEOTIDE SEQUENCE</scope>
</reference>
<dbReference type="SUPFAM" id="SSF56204">
    <property type="entry name" value="Hect, E3 ligase catalytic domain"/>
    <property type="match status" value="1"/>
</dbReference>
<evidence type="ECO:0000313" key="8">
    <source>
        <dbReference type="EnsemblProtists" id="EOD28367"/>
    </source>
</evidence>
<dbReference type="Gene3D" id="3.30.2410.10">
    <property type="entry name" value="Hect, E3 ligase catalytic domain"/>
    <property type="match status" value="1"/>
</dbReference>
<evidence type="ECO:0000256" key="1">
    <source>
        <dbReference type="ARBA" id="ARBA00000885"/>
    </source>
</evidence>
<name>A0A0D3JXY2_EMIH1</name>
<reference evidence="8" key="2">
    <citation type="submission" date="2024-10" db="UniProtKB">
        <authorList>
            <consortium name="EnsemblProtists"/>
        </authorList>
    </citation>
    <scope>IDENTIFICATION</scope>
</reference>
<dbReference type="Pfam" id="PF00632">
    <property type="entry name" value="HECT"/>
    <property type="match status" value="1"/>
</dbReference>
<proteinExistence type="predicted"/>
<evidence type="ECO:0000256" key="2">
    <source>
        <dbReference type="ARBA" id="ARBA00004906"/>
    </source>
</evidence>
<dbReference type="RefSeq" id="XP_005780796.1">
    <property type="nucleotide sequence ID" value="XM_005780739.1"/>
</dbReference>
<dbReference type="InterPro" id="IPR050409">
    <property type="entry name" value="E3_ubiq-protein_ligase"/>
</dbReference>
<dbReference type="PANTHER" id="PTHR11254">
    <property type="entry name" value="HECT DOMAIN UBIQUITIN-PROTEIN LIGASE"/>
    <property type="match status" value="1"/>
</dbReference>
<evidence type="ECO:0000256" key="5">
    <source>
        <dbReference type="ARBA" id="ARBA00022786"/>
    </source>
</evidence>
<feature type="domain" description="HECT" evidence="7">
    <location>
        <begin position="1"/>
        <end position="188"/>
    </location>
</feature>
<dbReference type="GO" id="GO:0005634">
    <property type="term" value="C:nucleus"/>
    <property type="evidence" value="ECO:0007669"/>
    <property type="project" value="TreeGrafter"/>
</dbReference>
<accession>A0A0D3JXY2</accession>
<dbReference type="GO" id="GO:0006511">
    <property type="term" value="P:ubiquitin-dependent protein catabolic process"/>
    <property type="evidence" value="ECO:0007669"/>
    <property type="project" value="TreeGrafter"/>
</dbReference>
<dbReference type="FunFam" id="3.30.2410.10:FF:000009">
    <property type="entry name" value="Probable E3 ubiquitin-protein ligase HECTD2"/>
    <property type="match status" value="1"/>
</dbReference>
<dbReference type="EnsemblProtists" id="EOD28367">
    <property type="protein sequence ID" value="EOD28367"/>
    <property type="gene ID" value="EMIHUDRAFT_46175"/>
</dbReference>
<comment type="catalytic activity">
    <reaction evidence="1">
        <text>S-ubiquitinyl-[E2 ubiquitin-conjugating enzyme]-L-cysteine + [acceptor protein]-L-lysine = [E2 ubiquitin-conjugating enzyme]-L-cysteine + N(6)-ubiquitinyl-[acceptor protein]-L-lysine.</text>
        <dbReference type="EC" id="2.3.2.26"/>
    </reaction>
</comment>
<dbReference type="HOGENOM" id="CLU_002173_4_1_1"/>
<evidence type="ECO:0000259" key="7">
    <source>
        <dbReference type="PROSITE" id="PS50237"/>
    </source>
</evidence>
<dbReference type="GeneID" id="17273913"/>
<sequence>QVVELKPGGGALPVTEENKAEYVDLVCRWRLFGAVGAPVEALLRGLHAAVPAPILRELSALALMLAGEPHIDLADWRRHCITAGGLSRRSRRFRWFWRVVRSYSQQERQQLLQFVTGSRQPPVGGFAQLQGFNGGVHKFTLCAASHEPKDSLPRVHACICTLDLPEYSSCGAMRRALHIALSMGAVGF</sequence>
<dbReference type="Proteomes" id="UP000013827">
    <property type="component" value="Unassembled WGS sequence"/>
</dbReference>